<organism evidence="2">
    <name type="scientific">Opuntia streptacantha</name>
    <name type="common">Prickly pear cactus</name>
    <name type="synonym">Opuntia cardona</name>
    <dbReference type="NCBI Taxonomy" id="393608"/>
    <lineage>
        <taxon>Eukaryota</taxon>
        <taxon>Viridiplantae</taxon>
        <taxon>Streptophyta</taxon>
        <taxon>Embryophyta</taxon>
        <taxon>Tracheophyta</taxon>
        <taxon>Spermatophyta</taxon>
        <taxon>Magnoliopsida</taxon>
        <taxon>eudicotyledons</taxon>
        <taxon>Gunneridae</taxon>
        <taxon>Pentapetalae</taxon>
        <taxon>Caryophyllales</taxon>
        <taxon>Cactineae</taxon>
        <taxon>Cactaceae</taxon>
        <taxon>Opuntioideae</taxon>
        <taxon>Opuntia</taxon>
    </lineage>
</organism>
<proteinExistence type="predicted"/>
<name>A0A7C9CXL1_OPUST</name>
<dbReference type="EMBL" id="GISG01056763">
    <property type="protein sequence ID" value="MBA4626483.1"/>
    <property type="molecule type" value="Transcribed_RNA"/>
</dbReference>
<reference evidence="2" key="1">
    <citation type="journal article" date="2013" name="J. Plant Res.">
        <title>Effect of fungi and light on seed germination of three Opuntia species from semiarid lands of central Mexico.</title>
        <authorList>
            <person name="Delgado-Sanchez P."/>
            <person name="Jimenez-Bremont J.F."/>
            <person name="Guerrero-Gonzalez Mde L."/>
            <person name="Flores J."/>
        </authorList>
    </citation>
    <scope>NUCLEOTIDE SEQUENCE</scope>
    <source>
        <tissue evidence="2">Cladode</tissue>
    </source>
</reference>
<feature type="region of interest" description="Disordered" evidence="1">
    <location>
        <begin position="70"/>
        <end position="90"/>
    </location>
</feature>
<accession>A0A7C9CXL1</accession>
<evidence type="ECO:0000313" key="2">
    <source>
        <dbReference type="EMBL" id="MBA4626483.1"/>
    </source>
</evidence>
<protein>
    <submittedName>
        <fullName evidence="2">Uncharacterized protein</fullName>
    </submittedName>
</protein>
<sequence>MLFCLVQISKCKSVQAKNMEVLLSLVCQGGCELRLERKQLYRFSSSRFHFLSLLLSWQPLPITLKKITDAKDQHQFPPPQETKSRYPKKNIRKRKPIKGFHSCTPITL</sequence>
<evidence type="ECO:0000256" key="1">
    <source>
        <dbReference type="SAM" id="MobiDB-lite"/>
    </source>
</evidence>
<reference evidence="2" key="2">
    <citation type="submission" date="2020-07" db="EMBL/GenBank/DDBJ databases">
        <authorList>
            <person name="Vera ALvarez R."/>
            <person name="Arias-Moreno D.M."/>
            <person name="Jimenez-Jacinto V."/>
            <person name="Jimenez-Bremont J.F."/>
            <person name="Swaminathan K."/>
            <person name="Moose S.P."/>
            <person name="Guerrero-Gonzalez M.L."/>
            <person name="Marino-Ramirez L."/>
            <person name="Landsman D."/>
            <person name="Rodriguez-Kessler M."/>
            <person name="Delgado-Sanchez P."/>
        </authorList>
    </citation>
    <scope>NUCLEOTIDE SEQUENCE</scope>
    <source>
        <tissue evidence="2">Cladode</tissue>
    </source>
</reference>
<dbReference type="AlphaFoldDB" id="A0A7C9CXL1"/>